<dbReference type="Pfam" id="PF00083">
    <property type="entry name" value="Sugar_tr"/>
    <property type="match status" value="1"/>
</dbReference>
<feature type="domain" description="Major facilitator superfamily (MFS) profile" evidence="8">
    <location>
        <begin position="26"/>
        <end position="307"/>
    </location>
</feature>
<feature type="transmembrane region" description="Helical" evidence="7">
    <location>
        <begin position="282"/>
        <end position="304"/>
    </location>
</feature>
<dbReference type="PRINTS" id="PR00171">
    <property type="entry name" value="SUGRTRNSPORT"/>
</dbReference>
<evidence type="ECO:0000256" key="3">
    <source>
        <dbReference type="ARBA" id="ARBA00022448"/>
    </source>
</evidence>
<comment type="similarity">
    <text evidence="2">Belongs to the major facilitator superfamily. Sugar transporter (TC 2.A.1.1) family.</text>
</comment>
<evidence type="ECO:0000256" key="2">
    <source>
        <dbReference type="ARBA" id="ARBA00010992"/>
    </source>
</evidence>
<keyword evidence="10" id="KW-1185">Reference proteome</keyword>
<feature type="transmembrane region" description="Helical" evidence="7">
    <location>
        <begin position="113"/>
        <end position="135"/>
    </location>
</feature>
<dbReference type="InterPro" id="IPR005829">
    <property type="entry name" value="Sugar_transporter_CS"/>
</dbReference>
<evidence type="ECO:0000256" key="4">
    <source>
        <dbReference type="ARBA" id="ARBA00022692"/>
    </source>
</evidence>
<evidence type="ECO:0000256" key="6">
    <source>
        <dbReference type="ARBA" id="ARBA00023136"/>
    </source>
</evidence>
<name>A0A8G0PG13_9HYPO</name>
<keyword evidence="4 7" id="KW-0812">Transmembrane</keyword>
<accession>A0A8G0PG13</accession>
<dbReference type="InterPro" id="IPR050360">
    <property type="entry name" value="MFS_Sugar_Transporters"/>
</dbReference>
<evidence type="ECO:0000256" key="5">
    <source>
        <dbReference type="ARBA" id="ARBA00022989"/>
    </source>
</evidence>
<dbReference type="InterPro" id="IPR020846">
    <property type="entry name" value="MFS_dom"/>
</dbReference>
<dbReference type="InterPro" id="IPR003663">
    <property type="entry name" value="Sugar/inositol_transpt"/>
</dbReference>
<feature type="transmembrane region" description="Helical" evidence="7">
    <location>
        <begin position="84"/>
        <end position="101"/>
    </location>
</feature>
<comment type="subcellular location">
    <subcellularLocation>
        <location evidence="1">Membrane</location>
        <topology evidence="1">Multi-pass membrane protein</topology>
    </subcellularLocation>
</comment>
<dbReference type="Gene3D" id="1.20.1250.20">
    <property type="entry name" value="MFS general substrate transporter like domains"/>
    <property type="match status" value="1"/>
</dbReference>
<evidence type="ECO:0000256" key="1">
    <source>
        <dbReference type="ARBA" id="ARBA00004141"/>
    </source>
</evidence>
<keyword evidence="6 7" id="KW-0472">Membrane</keyword>
<feature type="transmembrane region" description="Helical" evidence="7">
    <location>
        <begin position="21"/>
        <end position="39"/>
    </location>
</feature>
<gene>
    <name evidence="9" type="ORF">H0G86_005093</name>
</gene>
<dbReference type="PROSITE" id="PS50850">
    <property type="entry name" value="MFS"/>
    <property type="match status" value="1"/>
</dbReference>
<evidence type="ECO:0000313" key="10">
    <source>
        <dbReference type="Proteomes" id="UP000826661"/>
    </source>
</evidence>
<dbReference type="PANTHER" id="PTHR48022:SF6">
    <property type="entry name" value="MSTA PROTEIN-RELATED"/>
    <property type="match status" value="1"/>
</dbReference>
<proteinExistence type="inferred from homology"/>
<dbReference type="Proteomes" id="UP000826661">
    <property type="component" value="Chromosome III"/>
</dbReference>
<dbReference type="GO" id="GO:0016020">
    <property type="term" value="C:membrane"/>
    <property type="evidence" value="ECO:0007669"/>
    <property type="project" value="UniProtKB-SubCell"/>
</dbReference>
<dbReference type="InterPro" id="IPR005828">
    <property type="entry name" value="MFS_sugar_transport-like"/>
</dbReference>
<dbReference type="AlphaFoldDB" id="A0A8G0PG13"/>
<dbReference type="PROSITE" id="PS00217">
    <property type="entry name" value="SUGAR_TRANSPORT_2"/>
    <property type="match status" value="1"/>
</dbReference>
<organism evidence="9 10">
    <name type="scientific">Trichoderma simmonsii</name>
    <dbReference type="NCBI Taxonomy" id="1491479"/>
    <lineage>
        <taxon>Eukaryota</taxon>
        <taxon>Fungi</taxon>
        <taxon>Dikarya</taxon>
        <taxon>Ascomycota</taxon>
        <taxon>Pezizomycotina</taxon>
        <taxon>Sordariomycetes</taxon>
        <taxon>Hypocreomycetidae</taxon>
        <taxon>Hypocreales</taxon>
        <taxon>Hypocreaceae</taxon>
        <taxon>Trichoderma</taxon>
    </lineage>
</organism>
<keyword evidence="3" id="KW-0813">Transport</keyword>
<evidence type="ECO:0000313" key="9">
    <source>
        <dbReference type="EMBL" id="QYS97889.1"/>
    </source>
</evidence>
<feature type="transmembrane region" description="Helical" evidence="7">
    <location>
        <begin position="141"/>
        <end position="159"/>
    </location>
</feature>
<reference evidence="9 10" key="1">
    <citation type="journal article" date="2021" name="BMC Genomics">
        <title>Telomere-to-telomere genome assembly of asparaginase-producing Trichoderma simmonsii.</title>
        <authorList>
            <person name="Chung D."/>
            <person name="Kwon Y.M."/>
            <person name="Yang Y."/>
        </authorList>
    </citation>
    <scope>NUCLEOTIDE SEQUENCE [LARGE SCALE GENOMIC DNA]</scope>
    <source>
        <strain evidence="9 10">GH-Sj1</strain>
    </source>
</reference>
<sequence>MTASHVIGTADVTNIEAPMTFRAYILCGFAALGGILFGFDSGYVSGILDMPFLIHLYTGIPIPGPDDSAATKADFKLPAWQDSLIISILSAGTFFGALIAGDMADFFGRRTTIIMGSIIYSIGVVLQVASSTLAVMVSGRLIAGLGVGFVSAIIILYMSEIAPRMVRGAIVSGYQFFITVGILLASCVDYATQNRHDSGAYRIPVALQLLWGIILGTGLFFLPESPRFYVKKGNLEKATLVLSSYVAKPSTLNSLSKRSLKFWLITSTKCLRRVSMDGSTRGLPASMVDSVVQVLIYTALFLGLRSR</sequence>
<feature type="transmembrane region" description="Helical" evidence="7">
    <location>
        <begin position="203"/>
        <end position="222"/>
    </location>
</feature>
<evidence type="ECO:0000259" key="8">
    <source>
        <dbReference type="PROSITE" id="PS50850"/>
    </source>
</evidence>
<dbReference type="EMBL" id="CP075866">
    <property type="protein sequence ID" value="QYS97889.1"/>
    <property type="molecule type" value="Genomic_DNA"/>
</dbReference>
<protein>
    <submittedName>
        <fullName evidence="9">General substrate transporter</fullName>
    </submittedName>
</protein>
<dbReference type="PANTHER" id="PTHR48022">
    <property type="entry name" value="PLASTIDIC GLUCOSE TRANSPORTER 4"/>
    <property type="match status" value="1"/>
</dbReference>
<keyword evidence="5 7" id="KW-1133">Transmembrane helix</keyword>
<dbReference type="InterPro" id="IPR036259">
    <property type="entry name" value="MFS_trans_sf"/>
</dbReference>
<dbReference type="PROSITE" id="PS00216">
    <property type="entry name" value="SUGAR_TRANSPORT_1"/>
    <property type="match status" value="1"/>
</dbReference>
<dbReference type="GO" id="GO:0005351">
    <property type="term" value="F:carbohydrate:proton symporter activity"/>
    <property type="evidence" value="ECO:0007669"/>
    <property type="project" value="TreeGrafter"/>
</dbReference>
<feature type="transmembrane region" description="Helical" evidence="7">
    <location>
        <begin position="171"/>
        <end position="191"/>
    </location>
</feature>
<dbReference type="SUPFAM" id="SSF103473">
    <property type="entry name" value="MFS general substrate transporter"/>
    <property type="match status" value="1"/>
</dbReference>
<evidence type="ECO:0000256" key="7">
    <source>
        <dbReference type="SAM" id="Phobius"/>
    </source>
</evidence>